<keyword evidence="3" id="KW-1185">Reference proteome</keyword>
<organism evidence="2 3">
    <name type="scientific">Sphagnum troendelagicum</name>
    <dbReference type="NCBI Taxonomy" id="128251"/>
    <lineage>
        <taxon>Eukaryota</taxon>
        <taxon>Viridiplantae</taxon>
        <taxon>Streptophyta</taxon>
        <taxon>Embryophyta</taxon>
        <taxon>Bryophyta</taxon>
        <taxon>Sphagnophytina</taxon>
        <taxon>Sphagnopsida</taxon>
        <taxon>Sphagnales</taxon>
        <taxon>Sphagnaceae</taxon>
        <taxon>Sphagnum</taxon>
    </lineage>
</organism>
<dbReference type="EMBL" id="OZ019904">
    <property type="protein sequence ID" value="CAK9200111.1"/>
    <property type="molecule type" value="Genomic_DNA"/>
</dbReference>
<protein>
    <submittedName>
        <fullName evidence="2">Uncharacterized protein</fullName>
    </submittedName>
</protein>
<accession>A0ABP0TM66</accession>
<feature type="compositionally biased region" description="Polar residues" evidence="1">
    <location>
        <begin position="696"/>
        <end position="714"/>
    </location>
</feature>
<proteinExistence type="predicted"/>
<evidence type="ECO:0000313" key="3">
    <source>
        <dbReference type="Proteomes" id="UP001497512"/>
    </source>
</evidence>
<reference evidence="2" key="1">
    <citation type="submission" date="2024-02" db="EMBL/GenBank/DDBJ databases">
        <authorList>
            <consortium name="ELIXIR-Norway"/>
            <consortium name="Elixir Norway"/>
        </authorList>
    </citation>
    <scope>NUCLEOTIDE SEQUENCE</scope>
</reference>
<evidence type="ECO:0000256" key="1">
    <source>
        <dbReference type="SAM" id="MobiDB-lite"/>
    </source>
</evidence>
<name>A0ABP0TM66_9BRYO</name>
<feature type="region of interest" description="Disordered" evidence="1">
    <location>
        <begin position="1324"/>
        <end position="1345"/>
    </location>
</feature>
<feature type="region of interest" description="Disordered" evidence="1">
    <location>
        <begin position="573"/>
        <end position="597"/>
    </location>
</feature>
<sequence length="1886" mass="215397">MSKKQEQEFAKGDVDQACICRDELEEVHLQLLRHGEPMSWWHEDVETAHPKKMIEQLLLETVTFPYVNCMRQPQDEKGTEGTVKVGQETLRNSIHVEMDVHDKVKLGQELVEEEVHQQLRMQEGLALGRDLCFTLADKEGESEGTMEISISDVEEVETDGEAERYETLMQSQVMSIEKETQGLNKDRSPQNEEKSLQKGQLVKIEAVELQVLRSKVEVLEMTVEDAQNFKDTRGQNIYLQEASTTECQQSVLDTTTEDGQSHNAAILSQKSLRKDKALANLEDKGKGLVVSEQKIDKELTLHTLDPLANEGTSDLEVSYSAVMTIKMLDRTGKIDEMFLTEEPLQGAESQGIGQERGYMIQKAQEIRKRQELFKTQELPEMEGQQGSAIMVLIHKQEGTEIREEQHLMQQMVSRLIKEDYQENGLMILGIARETSEWESMTSQKSTTKVHMEKVKMTKTFDNESNDEARLAKERTCFSRKDTWKESGELDDASNRGDRYLGPQGSVDFLGKEDLGQNFKLATMKVIDKTVVMIEKFVEISINKLLRKSIHEEVTKSLDVGRTELWNERVEETRKTRDPSLHREVPRHRHEEVAEREEVRSQRREGLLQKGKEVQMREEAAFAHQLVCKRIEEEFGENSSSVECLSRERSLRKRAEKEELQIGLVVLKQKVGEHSKGDGEFFAQGYAREKLQEESRSPQGLATEMQTQKLESTKSIDSAALEEGVSRRWVCHEVRQSQERIRSSWKETWKETAELEDASISGEQCTIQQLSMALAGRDTEVRQNLRLANTEIANKAVLWIGNVGKTSRNEFSMEGIQKELRKSADTGKTGTWNEKILETKNIEDSSLSQAVSRQRVKVTGKEEERWQRTDFLSKDAMEVIKGVLHSNKELPHSSTDQIEHSEMMQQVTQEGQKGEQVFLRTKWVEIAEKVQQRIHVEEAILVRVSRAQILVQPKDVVDFSFADNEVKSSDQQEGIMQEDHYDVVASMATKQQVTNPRNVNCGMNPCTSERLPLLKTSGKSVQLQEQWEILGRLDDKGIQLKVEKIPQNEDKNIQCLYSLVDSSEAMQACLWEEPEHQDDNSAHLNETKSVKAEQLAFALEWMMTKEDNVRCSTDTVHNYQTQEVIETPGHCEAVGEDCSTDFSMRSKQVKSECSVDLQPSFERVTNSSQVAFSVLDEHEIKGAFALPRNKLKKQFLRQVQQSLIKVRQTMPLSCIWHEDTDRYDTVQTTAAEHVCQECNKTLTTHICEPSCVDYALEKVQDFKGTQDTEEDQHQKGAQYLEETRVAELVRLPRGQRPKSSWCWMVKREMREKLFVNPCLRKRKNFHGRSSRPRSSPSSQEIATERMVADREPELCLPLLTYSIVDHKTTILCDEVERSLHEKRMDKTLLQSHNNQEATAAHKGSLGSLVSGISSGKKLGTVQKKSDTGHICDIASGSKQKKIWKAGTTWRESITALFSRIGFREEEKKNLWKKIGCAWPCQKFEIMKGSKDKLPEEKSKKQQRISHVDTQNSEVLKVLSAGSGQVSFNSWKKFRPKTKGKFEQPPGKQLSDCHQSLGIKSLRVSLKMLKTSALGESLLQEWFAKHCKYKHSHGKQQIPEGNDDGRSNDPADLQESNSYWTLISTPRDRHILQPALHGILEAPKTLVQWTFWGVKHVLKWLSLHEGQTTGEEMCRRNVQRSRGNPFQAAVTISLGSWMQHFADKNLEQQKSNASIVHCDMYHVGSARDSLDDQFCPNYPICRKLTAHSISSHNPQETKEEEYALQKTHSQRSTMELCGAAACGQGVEGADDASALWRMRAYELNCPPTIDLRGSKPYNAATLCWEAGIKEETISRRLFHWETGDSGLRSLVLDDKVGQQVFYGQLHLRKMDKTKPKFVTIKIVRKQFL</sequence>
<evidence type="ECO:0000313" key="2">
    <source>
        <dbReference type="EMBL" id="CAK9200111.1"/>
    </source>
</evidence>
<dbReference type="Proteomes" id="UP001497512">
    <property type="component" value="Chromosome 12"/>
</dbReference>
<feature type="region of interest" description="Disordered" evidence="1">
    <location>
        <begin position="691"/>
        <end position="714"/>
    </location>
</feature>
<gene>
    <name evidence="2" type="ORF">CSSPTR1EN2_LOCUS5273</name>
</gene>